<accession>A0A438CWQ2</accession>
<dbReference type="PANTHER" id="PTHR33710:SF71">
    <property type="entry name" value="ENDONUCLEASE_EXONUCLEASE_PHOSPHATASE DOMAIN-CONTAINING PROTEIN"/>
    <property type="match status" value="1"/>
</dbReference>
<evidence type="ECO:0000313" key="2">
    <source>
        <dbReference type="Proteomes" id="UP000288805"/>
    </source>
</evidence>
<organism evidence="1 2">
    <name type="scientific">Vitis vinifera</name>
    <name type="common">Grape</name>
    <dbReference type="NCBI Taxonomy" id="29760"/>
    <lineage>
        <taxon>Eukaryota</taxon>
        <taxon>Viridiplantae</taxon>
        <taxon>Streptophyta</taxon>
        <taxon>Embryophyta</taxon>
        <taxon>Tracheophyta</taxon>
        <taxon>Spermatophyta</taxon>
        <taxon>Magnoliopsida</taxon>
        <taxon>eudicotyledons</taxon>
        <taxon>Gunneridae</taxon>
        <taxon>Pentapetalae</taxon>
        <taxon>rosids</taxon>
        <taxon>Vitales</taxon>
        <taxon>Vitaceae</taxon>
        <taxon>Viteae</taxon>
        <taxon>Vitis</taxon>
    </lineage>
</organism>
<sequence length="312" mass="35770">MKEMFERIVRSLGFGRNLVWVSLDVKGTMGGVTVLWDKRILEGLEVEVGSFFYSCRFRNCKEGFVWVFSGLYGPLKGREMRELWEELATVKGLWNEPCFIDEFELVDLSLGGGAYTWSGGEGGSLKAQLDRLLFSRVWEDLVSGAMQILLPRPVSDHCPILLDCGGVRRARKDASLEQLNYWDSLERLRPLSEEDRRSQRTTKDEFSHCAILEEISWRQKSRALWLKEGDNNTKFFHRMANARSRGNFISSLMIGGVRLDKVEELKEGIGSYFKSLFEETLVRRRAVDLGLFRTLNSLDNETLEGPFLEAVS</sequence>
<dbReference type="EMBL" id="QGNW01001946">
    <property type="protein sequence ID" value="RVW27630.1"/>
    <property type="molecule type" value="Genomic_DNA"/>
</dbReference>
<dbReference type="SUPFAM" id="SSF56219">
    <property type="entry name" value="DNase I-like"/>
    <property type="match status" value="1"/>
</dbReference>
<dbReference type="AlphaFoldDB" id="A0A438CWQ2"/>
<dbReference type="Gene3D" id="3.60.10.10">
    <property type="entry name" value="Endonuclease/exonuclease/phosphatase"/>
    <property type="match status" value="1"/>
</dbReference>
<evidence type="ECO:0000313" key="1">
    <source>
        <dbReference type="EMBL" id="RVW27630.1"/>
    </source>
</evidence>
<protein>
    <recommendedName>
        <fullName evidence="3">Endonuclease/exonuclease/phosphatase domain-containing protein</fullName>
    </recommendedName>
</protein>
<name>A0A438CWQ2_VITVI</name>
<proteinExistence type="predicted"/>
<evidence type="ECO:0008006" key="3">
    <source>
        <dbReference type="Google" id="ProtNLM"/>
    </source>
</evidence>
<reference evidence="1 2" key="1">
    <citation type="journal article" date="2018" name="PLoS Genet.">
        <title>Population sequencing reveals clonal diversity and ancestral inbreeding in the grapevine cultivar Chardonnay.</title>
        <authorList>
            <person name="Roach M.J."/>
            <person name="Johnson D.L."/>
            <person name="Bohlmann J."/>
            <person name="van Vuuren H.J."/>
            <person name="Jones S.J."/>
            <person name="Pretorius I.S."/>
            <person name="Schmidt S.A."/>
            <person name="Borneman A.R."/>
        </authorList>
    </citation>
    <scope>NUCLEOTIDE SEQUENCE [LARGE SCALE GENOMIC DNA]</scope>
    <source>
        <strain evidence="2">cv. Chardonnay</strain>
        <tissue evidence="1">Leaf</tissue>
    </source>
</reference>
<gene>
    <name evidence="1" type="ORF">CK203_099121</name>
</gene>
<comment type="caution">
    <text evidence="1">The sequence shown here is derived from an EMBL/GenBank/DDBJ whole genome shotgun (WGS) entry which is preliminary data.</text>
</comment>
<dbReference type="InterPro" id="IPR036691">
    <property type="entry name" value="Endo/exonu/phosph_ase_sf"/>
</dbReference>
<dbReference type="Proteomes" id="UP000288805">
    <property type="component" value="Unassembled WGS sequence"/>
</dbReference>
<dbReference type="PANTHER" id="PTHR33710">
    <property type="entry name" value="BNAC02G09200D PROTEIN"/>
    <property type="match status" value="1"/>
</dbReference>